<evidence type="ECO:0000256" key="6">
    <source>
        <dbReference type="ARBA" id="ARBA00022989"/>
    </source>
</evidence>
<feature type="transmembrane region" description="Helical" evidence="8">
    <location>
        <begin position="53"/>
        <end position="71"/>
    </location>
</feature>
<gene>
    <name evidence="9" type="ORF">MNBD_ALPHA11-1340</name>
</gene>
<keyword evidence="7 8" id="KW-0472">Membrane</keyword>
<comment type="subcellular location">
    <subcellularLocation>
        <location evidence="1">Cell membrane</location>
        <topology evidence="1">Multi-pass membrane protein</topology>
    </subcellularLocation>
</comment>
<evidence type="ECO:0008006" key="10">
    <source>
        <dbReference type="Google" id="ProtNLM"/>
    </source>
</evidence>
<evidence type="ECO:0000256" key="2">
    <source>
        <dbReference type="ARBA" id="ARBA00022448"/>
    </source>
</evidence>
<feature type="transmembrane region" description="Helical" evidence="8">
    <location>
        <begin position="131"/>
        <end position="157"/>
    </location>
</feature>
<feature type="transmembrane region" description="Helical" evidence="8">
    <location>
        <begin position="177"/>
        <end position="194"/>
    </location>
</feature>
<dbReference type="PANTHER" id="PTHR32196:SF29">
    <property type="entry name" value="AUTOINDUCER 2 IMPORT SYSTEM PERMEASE PROTEIN LSRC"/>
    <property type="match status" value="1"/>
</dbReference>
<feature type="transmembrane region" description="Helical" evidence="8">
    <location>
        <begin position="106"/>
        <end position="124"/>
    </location>
</feature>
<name>A0A3B0UVR6_9ZZZZ</name>
<evidence type="ECO:0000256" key="7">
    <source>
        <dbReference type="ARBA" id="ARBA00023136"/>
    </source>
</evidence>
<evidence type="ECO:0000313" key="9">
    <source>
        <dbReference type="EMBL" id="VAW24124.1"/>
    </source>
</evidence>
<dbReference type="GO" id="GO:0005886">
    <property type="term" value="C:plasma membrane"/>
    <property type="evidence" value="ECO:0007669"/>
    <property type="project" value="UniProtKB-SubCell"/>
</dbReference>
<proteinExistence type="predicted"/>
<dbReference type="EMBL" id="UOEQ01000506">
    <property type="protein sequence ID" value="VAW24124.1"/>
    <property type="molecule type" value="Genomic_DNA"/>
</dbReference>
<evidence type="ECO:0000256" key="3">
    <source>
        <dbReference type="ARBA" id="ARBA00022475"/>
    </source>
</evidence>
<keyword evidence="6 8" id="KW-1133">Transmembrane helix</keyword>
<dbReference type="GO" id="GO:0022857">
    <property type="term" value="F:transmembrane transporter activity"/>
    <property type="evidence" value="ECO:0007669"/>
    <property type="project" value="InterPro"/>
</dbReference>
<keyword evidence="2" id="KW-0813">Transport</keyword>
<evidence type="ECO:0000256" key="5">
    <source>
        <dbReference type="ARBA" id="ARBA00022692"/>
    </source>
</evidence>
<sequence>MSDLPPKSKSIFSFGRTIFAASEIGILFVLVLLIVVVSFVQPNFASIASLSNFGSRAAWFGIIGLGVVFQLSMGEIDLSTASIYGLTINVAAIVVVTFGVDPWVASALGIAVGVALGALNGILATAFKVPVIIITLGTLSAFKGMTLIVSGGGFIYGLPREHSFFKIMGSAPLGVPMVIWVFAALTIILSLIYNHTRYGFLVRSIGSNPKAAELSGIPIARVRIQTLMLTGWLCGISGMLTLACFSTAD</sequence>
<feature type="transmembrane region" description="Helical" evidence="8">
    <location>
        <begin position="20"/>
        <end position="41"/>
    </location>
</feature>
<accession>A0A3B0UVR6</accession>
<evidence type="ECO:0000256" key="4">
    <source>
        <dbReference type="ARBA" id="ARBA00022519"/>
    </source>
</evidence>
<keyword evidence="5 8" id="KW-0812">Transmembrane</keyword>
<evidence type="ECO:0000256" key="8">
    <source>
        <dbReference type="SAM" id="Phobius"/>
    </source>
</evidence>
<keyword evidence="3" id="KW-1003">Cell membrane</keyword>
<organism evidence="9">
    <name type="scientific">hydrothermal vent metagenome</name>
    <dbReference type="NCBI Taxonomy" id="652676"/>
    <lineage>
        <taxon>unclassified sequences</taxon>
        <taxon>metagenomes</taxon>
        <taxon>ecological metagenomes</taxon>
    </lineage>
</organism>
<feature type="transmembrane region" description="Helical" evidence="8">
    <location>
        <begin position="83"/>
        <end position="100"/>
    </location>
</feature>
<reference evidence="9" key="1">
    <citation type="submission" date="2018-06" db="EMBL/GenBank/DDBJ databases">
        <authorList>
            <person name="Zhirakovskaya E."/>
        </authorList>
    </citation>
    <scope>NUCLEOTIDE SEQUENCE</scope>
</reference>
<feature type="non-terminal residue" evidence="9">
    <location>
        <position position="249"/>
    </location>
</feature>
<dbReference type="AlphaFoldDB" id="A0A3B0UVR6"/>
<evidence type="ECO:0000256" key="1">
    <source>
        <dbReference type="ARBA" id="ARBA00004651"/>
    </source>
</evidence>
<dbReference type="InterPro" id="IPR001851">
    <property type="entry name" value="ABC_transp_permease"/>
</dbReference>
<dbReference type="Pfam" id="PF02653">
    <property type="entry name" value="BPD_transp_2"/>
    <property type="match status" value="1"/>
</dbReference>
<dbReference type="PANTHER" id="PTHR32196">
    <property type="entry name" value="ABC TRANSPORTER PERMEASE PROTEIN YPHD-RELATED-RELATED"/>
    <property type="match status" value="1"/>
</dbReference>
<feature type="transmembrane region" description="Helical" evidence="8">
    <location>
        <begin position="227"/>
        <end position="248"/>
    </location>
</feature>
<dbReference type="CDD" id="cd06579">
    <property type="entry name" value="TM_PBP1_transp_AraH_like"/>
    <property type="match status" value="1"/>
</dbReference>
<keyword evidence="4" id="KW-0997">Cell inner membrane</keyword>
<protein>
    <recommendedName>
        <fullName evidence="10">ABC transporter permease</fullName>
    </recommendedName>
</protein>